<dbReference type="InterPro" id="IPR009009">
    <property type="entry name" value="RlpA-like_DPBB"/>
</dbReference>
<dbReference type="Gene3D" id="2.40.40.10">
    <property type="entry name" value="RlpA-like domain"/>
    <property type="match status" value="1"/>
</dbReference>
<dbReference type="InterPro" id="IPR036908">
    <property type="entry name" value="RlpA-like_sf"/>
</dbReference>
<keyword evidence="4" id="KW-1003">Cell membrane</keyword>
<dbReference type="Pfam" id="PF05036">
    <property type="entry name" value="SPOR"/>
    <property type="match status" value="1"/>
</dbReference>
<name>A0A0W0X0D3_9GAMM</name>
<keyword evidence="4" id="KW-0564">Palmitate</keyword>
<dbReference type="HAMAP" id="MF_02071">
    <property type="entry name" value="RlpA"/>
    <property type="match status" value="1"/>
</dbReference>
<comment type="caution">
    <text evidence="8">The sequence shown here is derived from an EMBL/GenBank/DDBJ whole genome shotgun (WGS) entry which is preliminary data.</text>
</comment>
<comment type="function">
    <text evidence="4">Lytic transglycosylase with a strong preference for naked glycan strands that lack stem peptides.</text>
</comment>
<keyword evidence="3 4" id="KW-0961">Cell wall biogenesis/degradation</keyword>
<keyword evidence="4" id="KW-0472">Membrane</keyword>
<comment type="subcellular location">
    <subcellularLocation>
        <location evidence="4">Cell membrane</location>
        <topology evidence="4">Lipid-anchor</topology>
    </subcellularLocation>
</comment>
<dbReference type="PANTHER" id="PTHR34183:SF1">
    <property type="entry name" value="ENDOLYTIC PEPTIDOGLYCAN TRANSGLYCOSYLASE RLPA"/>
    <property type="match status" value="1"/>
</dbReference>
<dbReference type="Pfam" id="PF03330">
    <property type="entry name" value="DPBB_1"/>
    <property type="match status" value="1"/>
</dbReference>
<evidence type="ECO:0000256" key="5">
    <source>
        <dbReference type="RuleBase" id="RU003495"/>
    </source>
</evidence>
<dbReference type="Gene3D" id="3.30.70.1070">
    <property type="entry name" value="Sporulation related repeat"/>
    <property type="match status" value="1"/>
</dbReference>
<dbReference type="InterPro" id="IPR034718">
    <property type="entry name" value="RlpA"/>
</dbReference>
<dbReference type="CDD" id="cd22268">
    <property type="entry name" value="DPBB_RlpA-like"/>
    <property type="match status" value="1"/>
</dbReference>
<evidence type="ECO:0000313" key="8">
    <source>
        <dbReference type="EMBL" id="KTD38003.1"/>
    </source>
</evidence>
<dbReference type="AlphaFoldDB" id="A0A0W0X0D3"/>
<dbReference type="PANTHER" id="PTHR34183">
    <property type="entry name" value="ENDOLYTIC PEPTIDOGLYCAN TRANSGLYCOSYLASE RLPA"/>
    <property type="match status" value="1"/>
</dbReference>
<dbReference type="GO" id="GO:0071555">
    <property type="term" value="P:cell wall organization"/>
    <property type="evidence" value="ECO:0007669"/>
    <property type="project" value="UniProtKB-KW"/>
</dbReference>
<dbReference type="RefSeq" id="WP_025385775.1">
    <property type="nucleotide sequence ID" value="NZ_LCUA01000004.1"/>
</dbReference>
<sequence>MRTLLLFIIVLLASCQHQKNADNLDVVPQKKARVNKSSNINSKKVAQKAVKEVRDGAPKGPIPTSFAEVKPATEPLSRYGNPDAYRINGQTYEVMTTSSGYRARGLASWYGTKFHRKRTSSGEDYDLYGLTAAHKTLPLPTYVKVKNLKNGREAIVKVNDRGPFHQDRLIDLSYGAAAKLGLLPEGTAPVEIEALTTNGPKGHEAHYYLQAGAFSSKQYAHTLQNKLANLTPSPVFIEPYQRYYVVKVGPFANKKMVDNLKMVLVKHGINGGFSVLQ</sequence>
<dbReference type="GO" id="GO:0005886">
    <property type="term" value="C:plasma membrane"/>
    <property type="evidence" value="ECO:0007669"/>
    <property type="project" value="UniProtKB-SubCell"/>
</dbReference>
<evidence type="ECO:0000313" key="9">
    <source>
        <dbReference type="Proteomes" id="UP000054858"/>
    </source>
</evidence>
<comment type="similarity">
    <text evidence="4 5">Belongs to the RlpA family.</text>
</comment>
<dbReference type="InterPro" id="IPR036680">
    <property type="entry name" value="SPOR-like_sf"/>
</dbReference>
<dbReference type="GO" id="GO:0009279">
    <property type="term" value="C:cell outer membrane"/>
    <property type="evidence" value="ECO:0007669"/>
    <property type="project" value="TreeGrafter"/>
</dbReference>
<dbReference type="InterPro" id="IPR007730">
    <property type="entry name" value="SPOR-like_dom"/>
</dbReference>
<feature type="signal peptide" evidence="6">
    <location>
        <begin position="1"/>
        <end position="21"/>
    </location>
</feature>
<dbReference type="PROSITE" id="PS51724">
    <property type="entry name" value="SPOR"/>
    <property type="match status" value="1"/>
</dbReference>
<keyword evidence="2 4" id="KW-0456">Lyase</keyword>
<evidence type="ECO:0000256" key="3">
    <source>
        <dbReference type="ARBA" id="ARBA00023316"/>
    </source>
</evidence>
<accession>A0A0W0X0D3</accession>
<dbReference type="Proteomes" id="UP000054858">
    <property type="component" value="Unassembled WGS sequence"/>
</dbReference>
<protein>
    <recommendedName>
        <fullName evidence="4">Endolytic peptidoglycan transglycosylase RlpA</fullName>
        <ecNumber evidence="4">4.2.2.-</ecNumber>
    </recommendedName>
</protein>
<evidence type="ECO:0000256" key="1">
    <source>
        <dbReference type="ARBA" id="ARBA00022729"/>
    </source>
</evidence>
<feature type="domain" description="SPOR" evidence="7">
    <location>
        <begin position="201"/>
        <end position="277"/>
    </location>
</feature>
<keyword evidence="1 6" id="KW-0732">Signal</keyword>
<dbReference type="SUPFAM" id="SSF50685">
    <property type="entry name" value="Barwin-like endoglucanases"/>
    <property type="match status" value="1"/>
</dbReference>
<organism evidence="8 9">
    <name type="scientific">Legionella oakridgensis</name>
    <dbReference type="NCBI Taxonomy" id="29423"/>
    <lineage>
        <taxon>Bacteria</taxon>
        <taxon>Pseudomonadati</taxon>
        <taxon>Pseudomonadota</taxon>
        <taxon>Gammaproteobacteria</taxon>
        <taxon>Legionellales</taxon>
        <taxon>Legionellaceae</taxon>
        <taxon>Legionella</taxon>
    </lineage>
</organism>
<feature type="chain" id="PRO_5009985548" description="Endolytic peptidoglycan transglycosylase RlpA" evidence="6">
    <location>
        <begin position="22"/>
        <end position="277"/>
    </location>
</feature>
<dbReference type="GO" id="GO:0042834">
    <property type="term" value="F:peptidoglycan binding"/>
    <property type="evidence" value="ECO:0007669"/>
    <property type="project" value="InterPro"/>
</dbReference>
<dbReference type="GO" id="GO:0008932">
    <property type="term" value="F:lytic endotransglycosylase activity"/>
    <property type="evidence" value="ECO:0007669"/>
    <property type="project" value="UniProtKB-UniRule"/>
</dbReference>
<dbReference type="InterPro" id="IPR012997">
    <property type="entry name" value="RplA"/>
</dbReference>
<gene>
    <name evidence="8" type="primary">rlpA_1</name>
    <name evidence="4" type="synonym">rlpA</name>
    <name evidence="8" type="ORF">Loak_1679</name>
</gene>
<evidence type="ECO:0000259" key="7">
    <source>
        <dbReference type="PROSITE" id="PS51724"/>
    </source>
</evidence>
<dbReference type="GO" id="GO:0000270">
    <property type="term" value="P:peptidoglycan metabolic process"/>
    <property type="evidence" value="ECO:0007669"/>
    <property type="project" value="UniProtKB-UniRule"/>
</dbReference>
<dbReference type="PROSITE" id="PS51257">
    <property type="entry name" value="PROKAR_LIPOPROTEIN"/>
    <property type="match status" value="1"/>
</dbReference>
<evidence type="ECO:0000256" key="2">
    <source>
        <dbReference type="ARBA" id="ARBA00023239"/>
    </source>
</evidence>
<dbReference type="NCBIfam" id="TIGR00413">
    <property type="entry name" value="rlpA"/>
    <property type="match status" value="1"/>
</dbReference>
<keyword evidence="4 8" id="KW-0449">Lipoprotein</keyword>
<reference evidence="8 9" key="1">
    <citation type="submission" date="2015-11" db="EMBL/GenBank/DDBJ databases">
        <title>Genomic analysis of 38 Legionella species identifies large and diverse effector repertoires.</title>
        <authorList>
            <person name="Burstein D."/>
            <person name="Amaro F."/>
            <person name="Zusman T."/>
            <person name="Lifshitz Z."/>
            <person name="Cohen O."/>
            <person name="Gilbert J.A."/>
            <person name="Pupko T."/>
            <person name="Shuman H.A."/>
            <person name="Segal G."/>
        </authorList>
    </citation>
    <scope>NUCLEOTIDE SEQUENCE [LARGE SCALE GENOMIC DNA]</scope>
    <source>
        <strain evidence="8 9">Oak Ridge-10</strain>
    </source>
</reference>
<dbReference type="EMBL" id="LNYP01000029">
    <property type="protein sequence ID" value="KTD38003.1"/>
    <property type="molecule type" value="Genomic_DNA"/>
</dbReference>
<evidence type="ECO:0000256" key="4">
    <source>
        <dbReference type="HAMAP-Rule" id="MF_02071"/>
    </source>
</evidence>
<dbReference type="PATRIC" id="fig|29423.5.peg.1758"/>
<evidence type="ECO:0000256" key="6">
    <source>
        <dbReference type="SAM" id="SignalP"/>
    </source>
</evidence>
<proteinExistence type="inferred from homology"/>
<dbReference type="EC" id="4.2.2.-" evidence="4"/>
<dbReference type="SUPFAM" id="SSF110997">
    <property type="entry name" value="Sporulation related repeat"/>
    <property type="match status" value="1"/>
</dbReference>